<keyword evidence="3" id="KW-1185">Reference proteome</keyword>
<comment type="caution">
    <text evidence="2">The sequence shown here is derived from an EMBL/GenBank/DDBJ whole genome shotgun (WGS) entry which is preliminary data.</text>
</comment>
<accession>A0A2J8AAZ1</accession>
<dbReference type="AlphaFoldDB" id="A0A2J8AAZ1"/>
<evidence type="ECO:0000256" key="1">
    <source>
        <dbReference type="SAM" id="MobiDB-lite"/>
    </source>
</evidence>
<organism evidence="2 3">
    <name type="scientific">Tetrabaena socialis</name>
    <dbReference type="NCBI Taxonomy" id="47790"/>
    <lineage>
        <taxon>Eukaryota</taxon>
        <taxon>Viridiplantae</taxon>
        <taxon>Chlorophyta</taxon>
        <taxon>core chlorophytes</taxon>
        <taxon>Chlorophyceae</taxon>
        <taxon>CS clade</taxon>
        <taxon>Chlamydomonadales</taxon>
        <taxon>Tetrabaenaceae</taxon>
        <taxon>Tetrabaena</taxon>
    </lineage>
</organism>
<reference evidence="2 3" key="1">
    <citation type="journal article" date="2017" name="Mol. Biol. Evol.">
        <title>The 4-celled Tetrabaena socialis nuclear genome reveals the essential components for genetic control of cell number at the origin of multicellularity in the volvocine lineage.</title>
        <authorList>
            <person name="Featherston J."/>
            <person name="Arakaki Y."/>
            <person name="Hanschen E.R."/>
            <person name="Ferris P.J."/>
            <person name="Michod R.E."/>
            <person name="Olson B.J.S.C."/>
            <person name="Nozaki H."/>
            <person name="Durand P.M."/>
        </authorList>
    </citation>
    <scope>NUCLEOTIDE SEQUENCE [LARGE SCALE GENOMIC DNA]</scope>
    <source>
        <strain evidence="2 3">NIES-571</strain>
    </source>
</reference>
<feature type="region of interest" description="Disordered" evidence="1">
    <location>
        <begin position="89"/>
        <end position="116"/>
    </location>
</feature>
<proteinExistence type="predicted"/>
<protein>
    <submittedName>
        <fullName evidence="2">Uncharacterized protein</fullName>
    </submittedName>
</protein>
<name>A0A2J8AAZ1_9CHLO</name>
<gene>
    <name evidence="2" type="ORF">TSOC_003698</name>
</gene>
<dbReference type="Proteomes" id="UP000236333">
    <property type="component" value="Unassembled WGS sequence"/>
</dbReference>
<evidence type="ECO:0000313" key="3">
    <source>
        <dbReference type="Proteomes" id="UP000236333"/>
    </source>
</evidence>
<sequence>MAAQPSNGTTRQHAKALVSCFAAPGSTSGLGPMLRASPALLVVAPASVQRPQTAASAAPAATAATLWSYRVMGDLTTFGSTRAAASWEAYPRPQDPRPQSGGAAPSGVALRWNTAQ</sequence>
<evidence type="ECO:0000313" key="2">
    <source>
        <dbReference type="EMBL" id="PNH09685.1"/>
    </source>
</evidence>
<dbReference type="EMBL" id="PGGS01000081">
    <property type="protein sequence ID" value="PNH09685.1"/>
    <property type="molecule type" value="Genomic_DNA"/>
</dbReference>